<dbReference type="RefSeq" id="WP_077925019.1">
    <property type="nucleotide sequence ID" value="NZ_BAABKE010000003.1"/>
</dbReference>
<name>A0ABP9MPU0_9GAMM</name>
<dbReference type="SUPFAM" id="SSF52402">
    <property type="entry name" value="Adenine nucleotide alpha hydrolases-like"/>
    <property type="match status" value="1"/>
</dbReference>
<evidence type="ECO:0000313" key="2">
    <source>
        <dbReference type="Proteomes" id="UP001500631"/>
    </source>
</evidence>
<proteinExistence type="predicted"/>
<evidence type="ECO:0008006" key="3">
    <source>
        <dbReference type="Google" id="ProtNLM"/>
    </source>
</evidence>
<dbReference type="EMBL" id="BAABKE010000003">
    <property type="protein sequence ID" value="GAA5098814.1"/>
    <property type="molecule type" value="Genomic_DNA"/>
</dbReference>
<protein>
    <recommendedName>
        <fullName evidence="3">Asparagine synthetase domain-containing protein</fullName>
    </recommendedName>
</protein>
<gene>
    <name evidence="1" type="ORF">GCM10023338_11660</name>
</gene>
<organism evidence="1 2">
    <name type="scientific">Wohlfahrtiimonas larvae</name>
    <dbReference type="NCBI Taxonomy" id="1157986"/>
    <lineage>
        <taxon>Bacteria</taxon>
        <taxon>Pseudomonadati</taxon>
        <taxon>Pseudomonadota</taxon>
        <taxon>Gammaproteobacteria</taxon>
        <taxon>Cardiobacteriales</taxon>
        <taxon>Ignatzschineriaceae</taxon>
        <taxon>Wohlfahrtiimonas</taxon>
    </lineage>
</organism>
<accession>A0ABP9MPU0</accession>
<sequence>MFFVDSLATPKNYFSGIGYSEHCIILSLDGMIKYVAEHHNLLELQSGRYSLVHYDDNEQSSLIMADPTGQDVLYYFQSSDYWAVSNSFYKLVEELKKKKINTEIYLPGLYSYKIKHSLGGQPLNYNTLICNIKILPRDYCIKIKSQTLILEKRTYVLPNITNVNEYRLTLHKVILSQISVLNTLVDLLPTQSVRCDLSGGMDSRVVFGICSNIDNAAKKIKFASNRKLEDDYFIAQKIAQYFGIVLDNSSIGNYKQIVTDKEQFLLYKYGNSGVYDCIYKPHYVFTPKTLHVHGAGGESLRGQYLGSPRQIMGRLKSYFSSEVEHNLVQKEFFNYFSNNNLDINDPRSMINHYRDFRARFHFGRNWFRFLTNPLYTPLSDIRLESLSNYLSVSNKNSTMIFYDIYMFLHDILAFFPFDDDKKNINLQKMKSVNIPLVKSEQNRKLTEYVVYGEFLENKIDKDLISSIDTTLAVPFGELLNLEKDEFVKKFPSLSSGYSQMPHVYTILNLID</sequence>
<dbReference type="Proteomes" id="UP001500631">
    <property type="component" value="Unassembled WGS sequence"/>
</dbReference>
<reference evidence="2" key="1">
    <citation type="journal article" date="2019" name="Int. J. Syst. Evol. Microbiol.">
        <title>The Global Catalogue of Microorganisms (GCM) 10K type strain sequencing project: providing services to taxonomists for standard genome sequencing and annotation.</title>
        <authorList>
            <consortium name="The Broad Institute Genomics Platform"/>
            <consortium name="The Broad Institute Genome Sequencing Center for Infectious Disease"/>
            <person name="Wu L."/>
            <person name="Ma J."/>
        </authorList>
    </citation>
    <scope>NUCLEOTIDE SEQUENCE [LARGE SCALE GENOMIC DNA]</scope>
    <source>
        <strain evidence="2">JCM 18424</strain>
    </source>
</reference>
<evidence type="ECO:0000313" key="1">
    <source>
        <dbReference type="EMBL" id="GAA5098814.1"/>
    </source>
</evidence>
<comment type="caution">
    <text evidence="1">The sequence shown here is derived from an EMBL/GenBank/DDBJ whole genome shotgun (WGS) entry which is preliminary data.</text>
</comment>
<keyword evidence="2" id="KW-1185">Reference proteome</keyword>